<evidence type="ECO:0000256" key="11">
    <source>
        <dbReference type="ARBA" id="ARBA00023136"/>
    </source>
</evidence>
<feature type="transmembrane region" description="Helical" evidence="18">
    <location>
        <begin position="369"/>
        <end position="391"/>
    </location>
</feature>
<dbReference type="VEuPathDB" id="VectorBase:AAEL023266"/>
<dbReference type="PaxDb" id="7159-AAEL008297-PA"/>
<organism evidence="21 22">
    <name type="scientific">Aedes aegypti</name>
    <name type="common">Yellowfever mosquito</name>
    <name type="synonym">Culex aegypti</name>
    <dbReference type="NCBI Taxonomy" id="7159"/>
    <lineage>
        <taxon>Eukaryota</taxon>
        <taxon>Metazoa</taxon>
        <taxon>Ecdysozoa</taxon>
        <taxon>Arthropoda</taxon>
        <taxon>Hexapoda</taxon>
        <taxon>Insecta</taxon>
        <taxon>Pterygota</taxon>
        <taxon>Neoptera</taxon>
        <taxon>Endopterygota</taxon>
        <taxon>Diptera</taxon>
        <taxon>Nematocera</taxon>
        <taxon>Culicoidea</taxon>
        <taxon>Culicidae</taxon>
        <taxon>Culicinae</taxon>
        <taxon>Aedini</taxon>
        <taxon>Aedes</taxon>
        <taxon>Stegomyia</taxon>
    </lineage>
</organism>
<name>Q16Z69_AEDAE</name>
<dbReference type="Proteomes" id="UP000682892">
    <property type="component" value="Chromosome 1"/>
</dbReference>
<keyword evidence="4" id="KW-1003">Cell membrane</keyword>
<evidence type="ECO:0000313" key="22">
    <source>
        <dbReference type="Proteomes" id="UP000682892"/>
    </source>
</evidence>
<feature type="transmembrane region" description="Helical" evidence="18">
    <location>
        <begin position="166"/>
        <end position="188"/>
    </location>
</feature>
<keyword evidence="12" id="KW-1015">Disulfide bond</keyword>
<dbReference type="Pfam" id="PF11933">
    <property type="entry name" value="Na_trans_cytopl"/>
    <property type="match status" value="1"/>
</dbReference>
<dbReference type="GO" id="GO:0001518">
    <property type="term" value="C:voltage-gated sodium channel complex"/>
    <property type="evidence" value="ECO:0007669"/>
    <property type="project" value="TreeGrafter"/>
</dbReference>
<keyword evidence="6" id="KW-0677">Repeat</keyword>
<keyword evidence="8 18" id="KW-1133">Transmembrane helix</keyword>
<keyword evidence="9" id="KW-0915">Sodium</keyword>
<dbReference type="Gene3D" id="1.20.120.350">
    <property type="entry name" value="Voltage-gated potassium channels. Chain C"/>
    <property type="match status" value="2"/>
</dbReference>
<evidence type="ECO:0000256" key="4">
    <source>
        <dbReference type="ARBA" id="ARBA00022475"/>
    </source>
</evidence>
<evidence type="ECO:0000313" key="21">
    <source>
        <dbReference type="EMBL" id="EAT39934.1"/>
    </source>
</evidence>
<keyword evidence="16" id="KW-0175">Coiled coil</keyword>
<evidence type="ECO:0000256" key="8">
    <source>
        <dbReference type="ARBA" id="ARBA00022989"/>
    </source>
</evidence>
<feature type="transmembrane region" description="Helical" evidence="18">
    <location>
        <begin position="224"/>
        <end position="247"/>
    </location>
</feature>
<feature type="coiled-coil region" evidence="16">
    <location>
        <begin position="395"/>
        <end position="430"/>
    </location>
</feature>
<feature type="domain" description="Ion transport" evidence="19">
    <location>
        <begin position="102"/>
        <end position="402"/>
    </location>
</feature>
<dbReference type="OMA" id="CIQGYGT"/>
<reference evidence="21" key="1">
    <citation type="submission" date="2005-10" db="EMBL/GenBank/DDBJ databases">
        <authorList>
            <person name="Loftus B.J."/>
            <person name="Nene V.M."/>
            <person name="Hannick L.I."/>
            <person name="Bidwell S."/>
            <person name="Haas B."/>
            <person name="Amedeo P."/>
            <person name="Orvis J."/>
            <person name="Wortman J.R."/>
            <person name="White O.R."/>
            <person name="Salzberg S."/>
            <person name="Shumway M."/>
            <person name="Koo H."/>
            <person name="Zhao Y."/>
            <person name="Holmes M."/>
            <person name="Miller J."/>
            <person name="Schatz M."/>
            <person name="Pop M."/>
            <person name="Pai G."/>
            <person name="Utterback T."/>
            <person name="Rogers Y.-H."/>
            <person name="Kravitz S."/>
            <person name="Fraser C.M."/>
        </authorList>
    </citation>
    <scope>NUCLEOTIDE SEQUENCE</scope>
    <source>
        <strain evidence="21">Liverpool</strain>
    </source>
</reference>
<keyword evidence="14" id="KW-0739">Sodium transport</keyword>
<dbReference type="PANTHER" id="PTHR10037:SF288">
    <property type="entry name" value="SODIUM CHANNEL PROTEIN PARA"/>
    <property type="match status" value="1"/>
</dbReference>
<proteinExistence type="predicted"/>
<reference evidence="21" key="2">
    <citation type="journal article" date="2007" name="Science">
        <title>Genome sequence of Aedes aegypti, a major arbovirus vector.</title>
        <authorList>
            <person name="Nene V."/>
            <person name="Wortman J.R."/>
            <person name="Lawson D."/>
            <person name="Haas B."/>
            <person name="Kodira C."/>
            <person name="Tu Z.J."/>
            <person name="Loftus B."/>
            <person name="Xi Z."/>
            <person name="Megy K."/>
            <person name="Grabherr M."/>
            <person name="Ren Q."/>
            <person name="Zdobnov E.M."/>
            <person name="Lobo N.F."/>
            <person name="Campbell K.S."/>
            <person name="Brown S.E."/>
            <person name="Bonaldo M.F."/>
            <person name="Zhu J."/>
            <person name="Sinkins S.P."/>
            <person name="Hogenkamp D.G."/>
            <person name="Amedeo P."/>
            <person name="Arensburger P."/>
            <person name="Atkinson P.W."/>
            <person name="Bidwell S."/>
            <person name="Biedler J."/>
            <person name="Birney E."/>
            <person name="Bruggner R.V."/>
            <person name="Costas J."/>
            <person name="Coy M.R."/>
            <person name="Crabtree J."/>
            <person name="Crawford M."/>
            <person name="Debruyn B."/>
            <person name="Decaprio D."/>
            <person name="Eiglmeier K."/>
            <person name="Eisenstadt E."/>
            <person name="El-Dorry H."/>
            <person name="Gelbart W.M."/>
            <person name="Gomes S.L."/>
            <person name="Hammond M."/>
            <person name="Hannick L.I."/>
            <person name="Hogan J.R."/>
            <person name="Holmes M.H."/>
            <person name="Jaffe D."/>
            <person name="Johnston J.S."/>
            <person name="Kennedy R.C."/>
            <person name="Koo H."/>
            <person name="Kravitz S."/>
            <person name="Kriventseva E.V."/>
            <person name="Kulp D."/>
            <person name="Labutti K."/>
            <person name="Lee E."/>
            <person name="Li S."/>
            <person name="Lovin D.D."/>
            <person name="Mao C."/>
            <person name="Mauceli E."/>
            <person name="Menck C.F."/>
            <person name="Miller J.R."/>
            <person name="Montgomery P."/>
            <person name="Mori A."/>
            <person name="Nascimento A.L."/>
            <person name="Naveira H.F."/>
            <person name="Nusbaum C."/>
            <person name="O'leary S."/>
            <person name="Orvis J."/>
            <person name="Pertea M."/>
            <person name="Quesneville H."/>
            <person name="Reidenbach K.R."/>
            <person name="Rogers Y.H."/>
            <person name="Roth C.W."/>
            <person name="Schneider J.R."/>
            <person name="Schatz M."/>
            <person name="Shumway M."/>
            <person name="Stanke M."/>
            <person name="Stinson E.O."/>
            <person name="Tubio J.M."/>
            <person name="Vanzee J.P."/>
            <person name="Verjovski-Almeida S."/>
            <person name="Werner D."/>
            <person name="White O."/>
            <person name="Wyder S."/>
            <person name="Zeng Q."/>
            <person name="Zhao Q."/>
            <person name="Zhao Y."/>
            <person name="Hill C.A."/>
            <person name="Raikhel A.S."/>
            <person name="Soares M.B."/>
            <person name="Knudson D.L."/>
            <person name="Lee N.H."/>
            <person name="Galagan J."/>
            <person name="Salzberg S.L."/>
            <person name="Paulsen I.T."/>
            <person name="Dimopoulos G."/>
            <person name="Collins F.H."/>
            <person name="Birren B."/>
            <person name="Fraser-Liggett C.M."/>
            <person name="Severson D.W."/>
        </authorList>
    </citation>
    <scope>NUCLEOTIDE SEQUENCE [LARGE SCALE GENOMIC DNA]</scope>
    <source>
        <strain evidence="21">Liverpool</strain>
    </source>
</reference>
<evidence type="ECO:0000256" key="16">
    <source>
        <dbReference type="SAM" id="Coils"/>
    </source>
</evidence>
<comment type="subcellular location">
    <subcellularLocation>
        <location evidence="1">Cell membrane</location>
        <topology evidence="1">Multi-pass membrane protein</topology>
    </subcellularLocation>
</comment>
<keyword evidence="11 18" id="KW-0472">Membrane</keyword>
<dbReference type="InterPro" id="IPR027359">
    <property type="entry name" value="Volt_channel_dom_sf"/>
</dbReference>
<dbReference type="InterPro" id="IPR043203">
    <property type="entry name" value="VGCC_Ca_Na"/>
</dbReference>
<dbReference type="InterPro" id="IPR024583">
    <property type="entry name" value="Na_trans_cytopl"/>
</dbReference>
<dbReference type="EMBL" id="CH477497">
    <property type="protein sequence ID" value="EAT39934.1"/>
    <property type="molecule type" value="Genomic_DNA"/>
</dbReference>
<accession>Q16Z69</accession>
<evidence type="ECO:0000256" key="2">
    <source>
        <dbReference type="ARBA" id="ARBA00022448"/>
    </source>
</evidence>
<sequence length="915" mass="102589">TGFGRKKKKKEIRYDDEDEDEGPQPDSTLEQGVPIPVRMQGSFPPELASTPLEDIDSYYANQRTFVVVSKGKDIFRFSATNALYVLDPFNPIRRVAIYILVHPLFSFFIITTILTNCILMIMPSTPTVESTEVIFTGIYTFESAVKVMARGFILQPFTYLRDAWNWLDFVVIALAYVTMGIDLGNLAALRTFRVLRALKTVAIVPGLKTIVGAVIESVKNLRDVIILTMFSLSVFALMGLQIYMGVLTQKCIREFPMDGSWGNLSDENWERFNNNDCAFLSWHTKQFRGPSQLVLLGNWRHASLWDSSGAGQCEEGYICLQGYGDNPNYGYTSFDTFGWAFLSAFRLMTQDYWENLYQLVLRSAGPWHMLFFIVIIFLGSFYLVNLILAIVAMSYDELQKKAEEEEAAEEEALREAEEAAAAKAAKLEAQAAAAAAAANPEIAKSPSDFSCHSYELFVNQEKGNDDNNKEKMSIRSEGLESVSEITRTTAPTATAAGTAKARKVSAASLSLPGSPFNLRRGSRGSHQFTIRNGRGRFVGVPGSDRKPLVLSTYLDAQEHLPYADDSNAVTPMSEENGAIIVPVYYANLGSRHSSYTSHQSRISYTSHGDLLGGMTKESRLRNRSARNTNHSIVPPPNMSGPNMSYVDSNHKGQRDFDMSQDCTDEAGKIKHNDNPFIEPSQTQTVVDMKDVMVLNDIIEQAAGRHSRASDHGEDDDEDGPTFKDKALEFTMRMIDVFCVWDCCWVWLKFQEWVAFIVFDPFVELFITLCIVVNTLFMALDHHDMDPDMERALKSGNYFFTATFAIEATMKLIAMSPKYYFQEGWNIFDFIIVALSLLELGLEGVQGLSVLRSFRLLRVFKLAKSWPTLNLLISIMGRTMGALGNLTFVLCIIIFIFAVMGMQLFGKNYIVSLHVG</sequence>
<dbReference type="GO" id="GO:0086010">
    <property type="term" value="P:membrane depolarization during action potential"/>
    <property type="evidence" value="ECO:0007669"/>
    <property type="project" value="TreeGrafter"/>
</dbReference>
<dbReference type="PANTHER" id="PTHR10037">
    <property type="entry name" value="VOLTAGE-GATED CATION CHANNEL CALCIUM AND SODIUM"/>
    <property type="match status" value="1"/>
</dbReference>
<dbReference type="eggNOG" id="KOG2301">
    <property type="taxonomic scope" value="Eukaryota"/>
</dbReference>
<dbReference type="HOGENOM" id="CLU_000540_5_2_1"/>
<evidence type="ECO:0000256" key="14">
    <source>
        <dbReference type="ARBA" id="ARBA00023201"/>
    </source>
</evidence>
<dbReference type="Pfam" id="PF00520">
    <property type="entry name" value="Ion_trans"/>
    <property type="match status" value="2"/>
</dbReference>
<feature type="region of interest" description="Disordered" evidence="17">
    <location>
        <begin position="1"/>
        <end position="35"/>
    </location>
</feature>
<evidence type="ECO:0000256" key="10">
    <source>
        <dbReference type="ARBA" id="ARBA00023065"/>
    </source>
</evidence>
<evidence type="ECO:0000256" key="7">
    <source>
        <dbReference type="ARBA" id="ARBA00022882"/>
    </source>
</evidence>
<evidence type="ECO:0000256" key="3">
    <source>
        <dbReference type="ARBA" id="ARBA00022461"/>
    </source>
</evidence>
<feature type="transmembrane region" description="Helical" evidence="18">
    <location>
        <begin position="95"/>
        <end position="122"/>
    </location>
</feature>
<evidence type="ECO:0000256" key="9">
    <source>
        <dbReference type="ARBA" id="ARBA00023053"/>
    </source>
</evidence>
<feature type="transmembrane region" description="Helical" evidence="18">
    <location>
        <begin position="881"/>
        <end position="904"/>
    </location>
</feature>
<evidence type="ECO:0000256" key="12">
    <source>
        <dbReference type="ARBA" id="ARBA00023157"/>
    </source>
</evidence>
<keyword evidence="7" id="KW-0851">Voltage-gated channel</keyword>
<keyword evidence="15" id="KW-0407">Ion channel</keyword>
<keyword evidence="10" id="KW-0406">Ion transport</keyword>
<feature type="transmembrane region" description="Helical" evidence="18">
    <location>
        <begin position="797"/>
        <end position="814"/>
    </location>
</feature>
<dbReference type="AlphaFoldDB" id="Q16Z69"/>
<feature type="domain" description="Voltage-gated Na+ ion channel cytoplasmic" evidence="20">
    <location>
        <begin position="507"/>
        <end position="689"/>
    </location>
</feature>
<evidence type="ECO:0000256" key="18">
    <source>
        <dbReference type="SAM" id="Phobius"/>
    </source>
</evidence>
<keyword evidence="13" id="KW-0325">Glycoprotein</keyword>
<feature type="non-terminal residue" evidence="21">
    <location>
        <position position="1"/>
    </location>
</feature>
<feature type="transmembrane region" description="Helical" evidence="18">
    <location>
        <begin position="826"/>
        <end position="850"/>
    </location>
</feature>
<evidence type="ECO:0000256" key="1">
    <source>
        <dbReference type="ARBA" id="ARBA00004651"/>
    </source>
</evidence>
<dbReference type="STRING" id="7159.Q16Z69"/>
<gene>
    <name evidence="21" type="ORF">AaeL_AAEL008297</name>
</gene>
<keyword evidence="5 18" id="KW-0812">Transmembrane</keyword>
<evidence type="ECO:0000256" key="13">
    <source>
        <dbReference type="ARBA" id="ARBA00023180"/>
    </source>
</evidence>
<feature type="transmembrane region" description="Helical" evidence="18">
    <location>
        <begin position="200"/>
        <end position="218"/>
    </location>
</feature>
<dbReference type="GO" id="GO:0019228">
    <property type="term" value="P:neuronal action potential"/>
    <property type="evidence" value="ECO:0007669"/>
    <property type="project" value="TreeGrafter"/>
</dbReference>
<evidence type="ECO:0000256" key="15">
    <source>
        <dbReference type="ARBA" id="ARBA00023303"/>
    </source>
</evidence>
<dbReference type="SUPFAM" id="SSF81324">
    <property type="entry name" value="Voltage-gated potassium channels"/>
    <property type="match status" value="2"/>
</dbReference>
<dbReference type="GO" id="GO:0005248">
    <property type="term" value="F:voltage-gated sodium channel activity"/>
    <property type="evidence" value="ECO:0007669"/>
    <property type="project" value="TreeGrafter"/>
</dbReference>
<protein>
    <submittedName>
        <fullName evidence="21">AAEL008297-PA</fullName>
    </submittedName>
</protein>
<feature type="compositionally biased region" description="Basic residues" evidence="17">
    <location>
        <begin position="1"/>
        <end position="11"/>
    </location>
</feature>
<feature type="domain" description="Ion transport" evidence="19">
    <location>
        <begin position="760"/>
        <end position="908"/>
    </location>
</feature>
<dbReference type="FunFam" id="1.20.120.350:FF:000022">
    <property type="entry name" value="Sodium channel protein"/>
    <property type="match status" value="1"/>
</dbReference>
<evidence type="ECO:0000256" key="6">
    <source>
        <dbReference type="ARBA" id="ARBA00022737"/>
    </source>
</evidence>
<reference evidence="21" key="3">
    <citation type="submission" date="2012-09" db="EMBL/GenBank/DDBJ databases">
        <authorList>
            <consortium name="VectorBase"/>
        </authorList>
    </citation>
    <scope>NUCLEOTIDE SEQUENCE</scope>
    <source>
        <strain evidence="21">Liverpool</strain>
    </source>
</reference>
<dbReference type="PhylomeDB" id="Q16Z69"/>
<evidence type="ECO:0000259" key="20">
    <source>
        <dbReference type="Pfam" id="PF11933"/>
    </source>
</evidence>
<evidence type="ECO:0000259" key="19">
    <source>
        <dbReference type="Pfam" id="PF00520"/>
    </source>
</evidence>
<evidence type="ECO:0000256" key="17">
    <source>
        <dbReference type="SAM" id="MobiDB-lite"/>
    </source>
</evidence>
<feature type="compositionally biased region" description="Acidic residues" evidence="17">
    <location>
        <begin position="14"/>
        <end position="23"/>
    </location>
</feature>
<dbReference type="InterPro" id="IPR005821">
    <property type="entry name" value="Ion_trans_dom"/>
</dbReference>
<feature type="transmembrane region" description="Helical" evidence="18">
    <location>
        <begin position="753"/>
        <end position="776"/>
    </location>
</feature>
<keyword evidence="3" id="KW-0894">Sodium channel</keyword>
<keyword evidence="2" id="KW-0813">Transport</keyword>
<dbReference type="FunFam" id="1.20.120.350:FF:000019">
    <property type="entry name" value="Sodium channel protein"/>
    <property type="match status" value="1"/>
</dbReference>
<dbReference type="Gene3D" id="1.10.287.70">
    <property type="match status" value="2"/>
</dbReference>
<evidence type="ECO:0000256" key="5">
    <source>
        <dbReference type="ARBA" id="ARBA00022692"/>
    </source>
</evidence>